<dbReference type="Gene3D" id="2.170.270.10">
    <property type="entry name" value="SET domain"/>
    <property type="match status" value="1"/>
</dbReference>
<dbReference type="GO" id="GO:0005634">
    <property type="term" value="C:nucleus"/>
    <property type="evidence" value="ECO:0007669"/>
    <property type="project" value="TreeGrafter"/>
</dbReference>
<dbReference type="InterPro" id="IPR001214">
    <property type="entry name" value="SET_dom"/>
</dbReference>
<name>A0A183B3B0_9TREM</name>
<dbReference type="Pfam" id="PF00856">
    <property type="entry name" value="SET"/>
    <property type="match status" value="1"/>
</dbReference>
<feature type="compositionally biased region" description="Polar residues" evidence="1">
    <location>
        <begin position="1"/>
        <end position="10"/>
    </location>
</feature>
<dbReference type="GO" id="GO:0043516">
    <property type="term" value="P:regulation of DNA damage response, signal transduction by p53 class mediator"/>
    <property type="evidence" value="ECO:0007669"/>
    <property type="project" value="TreeGrafter"/>
</dbReference>
<dbReference type="Proteomes" id="UP000272942">
    <property type="component" value="Unassembled WGS sequence"/>
</dbReference>
<accession>A0A183B3B0</accession>
<feature type="region of interest" description="Disordered" evidence="1">
    <location>
        <begin position="142"/>
        <end position="223"/>
    </location>
</feature>
<keyword evidence="4" id="KW-1185">Reference proteome</keyword>
<proteinExistence type="predicted"/>
<dbReference type="WBParaSite" id="ECPE_0001373501-mRNA-1">
    <property type="protein sequence ID" value="ECPE_0001373501-mRNA-1"/>
    <property type="gene ID" value="ECPE_0001373501"/>
</dbReference>
<dbReference type="OrthoDB" id="5560686at2759"/>
<evidence type="ECO:0000256" key="1">
    <source>
        <dbReference type="SAM" id="MobiDB-lite"/>
    </source>
</evidence>
<organism evidence="5">
    <name type="scientific">Echinostoma caproni</name>
    <dbReference type="NCBI Taxonomy" id="27848"/>
    <lineage>
        <taxon>Eukaryota</taxon>
        <taxon>Metazoa</taxon>
        <taxon>Spiralia</taxon>
        <taxon>Lophotrochozoa</taxon>
        <taxon>Platyhelminthes</taxon>
        <taxon>Trematoda</taxon>
        <taxon>Digenea</taxon>
        <taxon>Plagiorchiida</taxon>
        <taxon>Echinostomata</taxon>
        <taxon>Echinostomatoidea</taxon>
        <taxon>Echinostomatidae</taxon>
        <taxon>Echinostoma</taxon>
    </lineage>
</organism>
<dbReference type="InterPro" id="IPR046341">
    <property type="entry name" value="SET_dom_sf"/>
</dbReference>
<evidence type="ECO:0000313" key="5">
    <source>
        <dbReference type="WBParaSite" id="ECPE_0001373501-mRNA-1"/>
    </source>
</evidence>
<reference evidence="5" key="1">
    <citation type="submission" date="2016-06" db="UniProtKB">
        <authorList>
            <consortium name="WormBaseParasite"/>
        </authorList>
    </citation>
    <scope>IDENTIFICATION</scope>
</reference>
<dbReference type="InterPro" id="IPR051760">
    <property type="entry name" value="KMT5A"/>
</dbReference>
<evidence type="ECO:0000259" key="2">
    <source>
        <dbReference type="Pfam" id="PF00856"/>
    </source>
</evidence>
<feature type="region of interest" description="Disordered" evidence="1">
    <location>
        <begin position="1"/>
        <end position="29"/>
    </location>
</feature>
<feature type="domain" description="SET" evidence="2">
    <location>
        <begin position="211"/>
        <end position="309"/>
    </location>
</feature>
<feature type="compositionally biased region" description="Basic and acidic residues" evidence="1">
    <location>
        <begin position="147"/>
        <end position="165"/>
    </location>
</feature>
<sequence>MASVVTQQPLSDILKQEPQQWDDSRPEFCSTPRSRAHHSLCLHRVDSVNHTSGDEETSTKPIPYTPKLRQTQLNLSVFRDDESTVAMVGELNFNYTVQPDDKNISVAYKTSDEIEYNPLLESIDHHDSSRVMKQTVLTSDLSLTDHPVAKETTRRQKKPAAEKKSQRGARNRSVESRASGTLLPVVRPRPRVKAVSLSPKKGPVPVTTEPDEKPERRTKRQTQLTTYGIRRTARQFHKDQEVTESAAHIGTSSRLVIGQKWCVDATKETPRLGRLINHSRLHPNCHVKVIPLDGMPRLVLFARQTINPGKCFPLANRALPNR</sequence>
<dbReference type="SUPFAM" id="SSF82199">
    <property type="entry name" value="SET domain"/>
    <property type="match status" value="1"/>
</dbReference>
<evidence type="ECO:0000313" key="4">
    <source>
        <dbReference type="Proteomes" id="UP000272942"/>
    </source>
</evidence>
<dbReference type="GO" id="GO:0005700">
    <property type="term" value="C:polytene chromosome"/>
    <property type="evidence" value="ECO:0007669"/>
    <property type="project" value="TreeGrafter"/>
</dbReference>
<dbReference type="EMBL" id="UZAN01055699">
    <property type="protein sequence ID" value="VDP90967.1"/>
    <property type="molecule type" value="Genomic_DNA"/>
</dbReference>
<dbReference type="PANTHER" id="PTHR46167">
    <property type="entry name" value="N-LYSINE METHYLTRANSFERASE KMT5A"/>
    <property type="match status" value="1"/>
</dbReference>
<evidence type="ECO:0000313" key="3">
    <source>
        <dbReference type="EMBL" id="VDP90967.1"/>
    </source>
</evidence>
<protein>
    <submittedName>
        <fullName evidence="5">SET domain-containing protein</fullName>
    </submittedName>
</protein>
<gene>
    <name evidence="3" type="ORF">ECPE_LOCUS13695</name>
</gene>
<dbReference type="PANTHER" id="PTHR46167:SF1">
    <property type="entry name" value="N-LYSINE METHYLTRANSFERASE KMT5A"/>
    <property type="match status" value="1"/>
</dbReference>
<dbReference type="AlphaFoldDB" id="A0A183B3B0"/>
<dbReference type="GO" id="GO:0006357">
    <property type="term" value="P:regulation of transcription by RNA polymerase II"/>
    <property type="evidence" value="ECO:0007669"/>
    <property type="project" value="TreeGrafter"/>
</dbReference>
<reference evidence="3 4" key="2">
    <citation type="submission" date="2018-11" db="EMBL/GenBank/DDBJ databases">
        <authorList>
            <consortium name="Pathogen Informatics"/>
        </authorList>
    </citation>
    <scope>NUCLEOTIDE SEQUENCE [LARGE SCALE GENOMIC DNA]</scope>
    <source>
        <strain evidence="3 4">Egypt</strain>
    </source>
</reference>
<dbReference type="GO" id="GO:0042799">
    <property type="term" value="F:histone H4K20 methyltransferase activity"/>
    <property type="evidence" value="ECO:0007669"/>
    <property type="project" value="TreeGrafter"/>
</dbReference>